<dbReference type="EMBL" id="CP018082">
    <property type="protein sequence ID" value="APE35912.1"/>
    <property type="molecule type" value="Genomic_DNA"/>
</dbReference>
<keyword evidence="2" id="KW-1185">Reference proteome</keyword>
<dbReference type="AlphaFoldDB" id="A0A1J0VV21"/>
<sequence length="105" mass="12550">MIDTPGDRAEPISDAHRWAWMRFGKPLAALDAVEREELLMRQFLDYMSRERLVEMESVRRILNAKGLRWIRQRRDEIGALEKEQAAELGRSLDRLERWANEELER</sequence>
<accession>A0A1J0VV21</accession>
<evidence type="ECO:0000313" key="2">
    <source>
        <dbReference type="Proteomes" id="UP000183810"/>
    </source>
</evidence>
<dbReference type="KEGG" id="nsl:BOX37_20400"/>
<organism evidence="1 2">
    <name type="scientific">Nocardia mangyaensis</name>
    <dbReference type="NCBI Taxonomy" id="2213200"/>
    <lineage>
        <taxon>Bacteria</taxon>
        <taxon>Bacillati</taxon>
        <taxon>Actinomycetota</taxon>
        <taxon>Actinomycetes</taxon>
        <taxon>Mycobacteriales</taxon>
        <taxon>Nocardiaceae</taxon>
        <taxon>Nocardia</taxon>
    </lineage>
</organism>
<protein>
    <submittedName>
        <fullName evidence="1">Uncharacterized protein</fullName>
    </submittedName>
</protein>
<reference evidence="1" key="1">
    <citation type="submission" date="2016-11" db="EMBL/GenBank/DDBJ databases">
        <authorList>
            <person name="Jaros S."/>
            <person name="Januszkiewicz K."/>
            <person name="Wedrychowicz H."/>
        </authorList>
    </citation>
    <scope>NUCLEOTIDE SEQUENCE [LARGE SCALE GENOMIC DNA]</scope>
    <source>
        <strain evidence="1">Y48</strain>
    </source>
</reference>
<proteinExistence type="predicted"/>
<gene>
    <name evidence="1" type="ORF">BOX37_20400</name>
</gene>
<evidence type="ECO:0000313" key="1">
    <source>
        <dbReference type="EMBL" id="APE35912.1"/>
    </source>
</evidence>
<dbReference type="Proteomes" id="UP000183810">
    <property type="component" value="Chromosome"/>
</dbReference>
<dbReference type="RefSeq" id="WP_071929102.1">
    <property type="nucleotide sequence ID" value="NZ_CP018082.1"/>
</dbReference>
<name>A0A1J0VV21_9NOCA</name>